<dbReference type="InterPro" id="IPR013783">
    <property type="entry name" value="Ig-like_fold"/>
</dbReference>
<sequence length="658" mass="71943">MKKLSLKPLGGICMKTLCKSLLFIGLLTTFGLSACSDDDDDTVTPIFPEKQNLICNAGDTREFTFTANTNWSLASSAIWCKFKTDDMEEFIMSGTAGTQTVTLLITDDNQKVGNTSVAKLELTMGGQTIVIGEITRSLVDYELTIYDKDGNEISDGEALNVGYREFAQFSVKANFRFAATNLPGWVDLEGGAMVGAVNQQVKGGLKIIENESREKYPVGADEGNVITFSDDEGRAFRSVKLSYEGMAPGVMELTRPSTNQYDWVVSLDGKTFTHGGSSTAGTGSSNTTFRNRLPFTVKTLEDDYEVVFVEKGWDGNLWVIDQSNPYELWMSYEDKNAEGKKDGHIKLTINEYVPEYGASKERTGYVLVFSRAEYESIKDDLQETIIDGEEIVYKYSEANLVLQFTQKEIKSGGDTQFFSAQNAIGNMESIECSTYMGEDASYYKSEYGVQGISEIKEPTKNIFVTVTFEIYDAKCYYLDNVGDAPNGIISPSGNTMSVSTTVAGGRDIFIVVSGETANDKAMLIVRASNITEGGGGEAETVFTVMDPTGTSQPVCKPYAGVDYGGASWIIGELGLTDLFEITEPSTSMNIYLATSKVSSYTCHETDNFSTINVGDNIVILDDKDGVNVWLGDNSIAKPILLVITGEDNQKHGLFISIK</sequence>
<reference evidence="2 3" key="1">
    <citation type="submission" date="2012-02" db="EMBL/GenBank/DDBJ databases">
        <title>The Genome Sequence of Bacteroides finegoldii CL09T03C10.</title>
        <authorList>
            <consortium name="The Broad Institute Genome Sequencing Platform"/>
            <person name="Earl A."/>
            <person name="Ward D."/>
            <person name="Feldgarden M."/>
            <person name="Gevers D."/>
            <person name="Zitomersky N.L."/>
            <person name="Coyne M.J."/>
            <person name="Comstock L.E."/>
            <person name="Young S.K."/>
            <person name="Zeng Q."/>
            <person name="Gargeya S."/>
            <person name="Fitzgerald M."/>
            <person name="Haas B."/>
            <person name="Abouelleil A."/>
            <person name="Alvarado L."/>
            <person name="Arachchi H.M."/>
            <person name="Berlin A."/>
            <person name="Chapman S.B."/>
            <person name="Gearin G."/>
            <person name="Goldberg J."/>
            <person name="Griggs A."/>
            <person name="Gujja S."/>
            <person name="Hansen M."/>
            <person name="Heiman D."/>
            <person name="Howarth C."/>
            <person name="Larimer J."/>
            <person name="Lui A."/>
            <person name="MacDonald P.J.P."/>
            <person name="McCowen C."/>
            <person name="Montmayeur A."/>
            <person name="Murphy C."/>
            <person name="Neiman D."/>
            <person name="Pearson M."/>
            <person name="Priest M."/>
            <person name="Roberts A."/>
            <person name="Saif S."/>
            <person name="Shea T."/>
            <person name="Sisk P."/>
            <person name="Stolte C."/>
            <person name="Sykes S."/>
            <person name="Wortman J."/>
            <person name="Nusbaum C."/>
            <person name="Birren B."/>
        </authorList>
    </citation>
    <scope>NUCLEOTIDE SEQUENCE [LARGE SCALE GENOMIC DNA]</scope>
    <source>
        <strain evidence="2 3">CL09T03C10</strain>
    </source>
</reference>
<name>K5BUB8_9BACE</name>
<evidence type="ECO:0008006" key="4">
    <source>
        <dbReference type="Google" id="ProtNLM"/>
    </source>
</evidence>
<dbReference type="Proteomes" id="UP000007995">
    <property type="component" value="Unassembled WGS sequence"/>
</dbReference>
<feature type="chain" id="PRO_5003881609" description="DUF5003 domain-containing protein" evidence="1">
    <location>
        <begin position="35"/>
        <end position="658"/>
    </location>
</feature>
<evidence type="ECO:0000313" key="3">
    <source>
        <dbReference type="Proteomes" id="UP000007995"/>
    </source>
</evidence>
<comment type="caution">
    <text evidence="2">The sequence shown here is derived from an EMBL/GenBank/DDBJ whole genome shotgun (WGS) entry which is preliminary data.</text>
</comment>
<dbReference type="Gene3D" id="2.60.40.10">
    <property type="entry name" value="Immunoglobulins"/>
    <property type="match status" value="1"/>
</dbReference>
<gene>
    <name evidence="2" type="ORF">HMPREF1057_00452</name>
</gene>
<dbReference type="PROSITE" id="PS51257">
    <property type="entry name" value="PROKAR_LIPOPROTEIN"/>
    <property type="match status" value="1"/>
</dbReference>
<dbReference type="AlphaFoldDB" id="K5BUB8"/>
<dbReference type="HOGENOM" id="CLU_027400_0_0_10"/>
<protein>
    <recommendedName>
        <fullName evidence="4">DUF5003 domain-containing protein</fullName>
    </recommendedName>
</protein>
<keyword evidence="1" id="KW-0732">Signal</keyword>
<evidence type="ECO:0000256" key="1">
    <source>
        <dbReference type="SAM" id="SignalP"/>
    </source>
</evidence>
<accession>K5BUB8</accession>
<evidence type="ECO:0000313" key="2">
    <source>
        <dbReference type="EMBL" id="EKJ91617.1"/>
    </source>
</evidence>
<proteinExistence type="predicted"/>
<dbReference type="EMBL" id="AGXW01000002">
    <property type="protein sequence ID" value="EKJ91617.1"/>
    <property type="molecule type" value="Genomic_DNA"/>
</dbReference>
<dbReference type="Pfam" id="PF16394">
    <property type="entry name" value="DUF5003"/>
    <property type="match status" value="1"/>
</dbReference>
<dbReference type="RefSeq" id="WP_007759150.1">
    <property type="nucleotide sequence ID" value="NZ_AKBZ01000001.1"/>
</dbReference>
<dbReference type="InterPro" id="IPR032167">
    <property type="entry name" value="DUF5003"/>
</dbReference>
<feature type="signal peptide" evidence="1">
    <location>
        <begin position="1"/>
        <end position="34"/>
    </location>
</feature>
<organism evidence="2 3">
    <name type="scientific">Bacteroides finegoldii CL09T03C10</name>
    <dbReference type="NCBI Taxonomy" id="997888"/>
    <lineage>
        <taxon>Bacteria</taxon>
        <taxon>Pseudomonadati</taxon>
        <taxon>Bacteroidota</taxon>
        <taxon>Bacteroidia</taxon>
        <taxon>Bacteroidales</taxon>
        <taxon>Bacteroidaceae</taxon>
        <taxon>Bacteroides</taxon>
    </lineage>
</organism>